<reference evidence="1" key="1">
    <citation type="submission" date="2016-10" db="EMBL/GenBank/DDBJ databases">
        <title>Sequence of Gallionella enrichment culture.</title>
        <authorList>
            <person name="Poehlein A."/>
            <person name="Muehling M."/>
            <person name="Daniel R."/>
        </authorList>
    </citation>
    <scope>NUCLEOTIDE SEQUENCE</scope>
</reference>
<sequence length="31" mass="3705">MTLCFSFFVVMNLSGRWHRFVVVIIVVLMRC</sequence>
<evidence type="ECO:0000313" key="1">
    <source>
        <dbReference type="EMBL" id="OIQ65186.1"/>
    </source>
</evidence>
<name>A0A1J5P296_9ZZZZ</name>
<dbReference type="AlphaFoldDB" id="A0A1J5P296"/>
<comment type="caution">
    <text evidence="1">The sequence shown here is derived from an EMBL/GenBank/DDBJ whole genome shotgun (WGS) entry which is preliminary data.</text>
</comment>
<gene>
    <name evidence="1" type="ORF">GALL_532570</name>
</gene>
<organism evidence="1">
    <name type="scientific">mine drainage metagenome</name>
    <dbReference type="NCBI Taxonomy" id="410659"/>
    <lineage>
        <taxon>unclassified sequences</taxon>
        <taxon>metagenomes</taxon>
        <taxon>ecological metagenomes</taxon>
    </lineage>
</organism>
<dbReference type="EMBL" id="MLJW01007530">
    <property type="protein sequence ID" value="OIQ65186.1"/>
    <property type="molecule type" value="Genomic_DNA"/>
</dbReference>
<accession>A0A1J5P296</accession>
<protein>
    <submittedName>
        <fullName evidence="1">Uncharacterized protein</fullName>
    </submittedName>
</protein>
<proteinExistence type="predicted"/>